<keyword evidence="1" id="KW-0812">Transmembrane</keyword>
<evidence type="ECO:0000256" key="1">
    <source>
        <dbReference type="SAM" id="Phobius"/>
    </source>
</evidence>
<keyword evidence="1" id="KW-0472">Membrane</keyword>
<dbReference type="Proteomes" id="UP000006054">
    <property type="component" value="Chromosome"/>
</dbReference>
<evidence type="ECO:0000313" key="3">
    <source>
        <dbReference type="EMBL" id="AFM03181.1"/>
    </source>
</evidence>
<name>I4AGU6_BERLS</name>
<reference evidence="4" key="1">
    <citation type="submission" date="2012-06" db="EMBL/GenBank/DDBJ databases">
        <title>The complete genome of Flexibacter litoralis DSM 6794.</title>
        <authorList>
            <person name="Lucas S."/>
            <person name="Copeland A."/>
            <person name="Lapidus A."/>
            <person name="Glavina del Rio T."/>
            <person name="Dalin E."/>
            <person name="Tice H."/>
            <person name="Bruce D."/>
            <person name="Goodwin L."/>
            <person name="Pitluck S."/>
            <person name="Peters L."/>
            <person name="Ovchinnikova G."/>
            <person name="Lu M."/>
            <person name="Kyrpides N."/>
            <person name="Mavromatis K."/>
            <person name="Ivanova N."/>
            <person name="Brettin T."/>
            <person name="Detter J.C."/>
            <person name="Han C."/>
            <person name="Larimer F."/>
            <person name="Land M."/>
            <person name="Hauser L."/>
            <person name="Markowitz V."/>
            <person name="Cheng J.-F."/>
            <person name="Hugenholtz P."/>
            <person name="Woyke T."/>
            <person name="Wu D."/>
            <person name="Spring S."/>
            <person name="Lang E."/>
            <person name="Kopitz M."/>
            <person name="Brambilla E."/>
            <person name="Klenk H.-P."/>
            <person name="Eisen J.A."/>
        </authorList>
    </citation>
    <scope>NUCLEOTIDE SEQUENCE [LARGE SCALE GENOMIC DNA]</scope>
    <source>
        <strain evidence="4">ATCC 23117 / DSM 6794 / NBRC 15988 / NCIMB 1366 / Sio-4</strain>
    </source>
</reference>
<dbReference type="AlphaFoldDB" id="I4AGU6"/>
<keyword evidence="2" id="KW-0732">Signal</keyword>
<feature type="transmembrane region" description="Helical" evidence="1">
    <location>
        <begin position="109"/>
        <end position="130"/>
    </location>
</feature>
<feature type="signal peptide" evidence="2">
    <location>
        <begin position="1"/>
        <end position="20"/>
    </location>
</feature>
<dbReference type="EMBL" id="CP003345">
    <property type="protein sequence ID" value="AFM03181.1"/>
    <property type="molecule type" value="Genomic_DNA"/>
</dbReference>
<organism evidence="3 4">
    <name type="scientific">Bernardetia litoralis (strain ATCC 23117 / DSM 6794 / NBRC 15988 / NCIMB 1366 / Fx l1 / Sio-4)</name>
    <name type="common">Flexibacter litoralis</name>
    <dbReference type="NCBI Taxonomy" id="880071"/>
    <lineage>
        <taxon>Bacteria</taxon>
        <taxon>Pseudomonadati</taxon>
        <taxon>Bacteroidota</taxon>
        <taxon>Cytophagia</taxon>
        <taxon>Cytophagales</taxon>
        <taxon>Bernardetiaceae</taxon>
        <taxon>Bernardetia</taxon>
    </lineage>
</organism>
<evidence type="ECO:0000256" key="2">
    <source>
        <dbReference type="SAM" id="SignalP"/>
    </source>
</evidence>
<dbReference type="STRING" id="880071.Fleli_0721"/>
<feature type="chain" id="PRO_5003686096" evidence="2">
    <location>
        <begin position="21"/>
        <end position="154"/>
    </location>
</feature>
<evidence type="ECO:0000313" key="4">
    <source>
        <dbReference type="Proteomes" id="UP000006054"/>
    </source>
</evidence>
<keyword evidence="4" id="KW-1185">Reference proteome</keyword>
<proteinExistence type="predicted"/>
<dbReference type="KEGG" id="fli:Fleli_0721"/>
<feature type="transmembrane region" description="Helical" evidence="1">
    <location>
        <begin position="72"/>
        <end position="97"/>
    </location>
</feature>
<gene>
    <name evidence="3" type="ordered locus">Fleli_0721</name>
</gene>
<sequence precursor="true">MKLFLSIYLFFSCFSSVLEASRPANKNSQFYSETKKSVLAEDKIETKIIFSDSVQTKTRPLHPKPEKNGLGMMIWGGFLTFLGAAFGVGLLLTFLLGFSIGSGFYFKDIYAIAGVMLGGLITFGVGIYMISRGRERWRAYKRYKKALRKMRKKA</sequence>
<dbReference type="RefSeq" id="WP_014796640.1">
    <property type="nucleotide sequence ID" value="NC_018018.1"/>
</dbReference>
<keyword evidence="1" id="KW-1133">Transmembrane helix</keyword>
<dbReference type="HOGENOM" id="CLU_1701651_0_0_10"/>
<accession>I4AGU6</accession>
<protein>
    <submittedName>
        <fullName evidence="3">Uncharacterized protein</fullName>
    </submittedName>
</protein>